<reference evidence="1 2" key="1">
    <citation type="submission" date="2016-12" db="EMBL/GenBank/DDBJ databases">
        <title>The genome of dimorphic prosthecate Glycocaulis alkaliphilus 6b-8t, isolated from crude oil dictates its adaptability in petroleum environments.</title>
        <authorList>
            <person name="Wu X.-L."/>
            <person name="Geng S."/>
        </authorList>
    </citation>
    <scope>NUCLEOTIDE SEQUENCE [LARGE SCALE GENOMIC DNA]</scope>
    <source>
        <strain evidence="1 2">6B-8</strain>
    </source>
</reference>
<dbReference type="AlphaFoldDB" id="A0A3T0EB96"/>
<evidence type="ECO:0000313" key="2">
    <source>
        <dbReference type="Proteomes" id="UP000286954"/>
    </source>
</evidence>
<sequence length="199" mass="20990">MGLQTLGAAPAAPIALSDAKAWLRVGHAGEDASITALINTATARVEAETGRALLVRTFRETLDGWPIRRLSGCGTAFALAVAPAVSVEAVRIFDRAGEVTLWDADEYRVDASADPGRLIARAPFAFPRPGRLAAGIEIDFTAGYGETASDVPPALIEAVLRLVTEGYAASEPSLATGRGPARLPETVESLLRPFRQVRL</sequence>
<dbReference type="EMBL" id="CP018911">
    <property type="protein sequence ID" value="AZU04599.1"/>
    <property type="molecule type" value="Genomic_DNA"/>
</dbReference>
<dbReference type="OrthoDB" id="8452228at2"/>
<evidence type="ECO:0000313" key="1">
    <source>
        <dbReference type="EMBL" id="AZU04599.1"/>
    </source>
</evidence>
<dbReference type="RefSeq" id="WP_127567669.1">
    <property type="nucleotide sequence ID" value="NZ_BMFB01000001.1"/>
</dbReference>
<gene>
    <name evidence="1" type="ORF">X907_2076</name>
</gene>
<keyword evidence="2" id="KW-1185">Reference proteome</keyword>
<protein>
    <submittedName>
        <fullName evidence="1">Uncharacterized protein</fullName>
    </submittedName>
</protein>
<dbReference type="CDD" id="cd08054">
    <property type="entry name" value="gp6"/>
    <property type="match status" value="1"/>
</dbReference>
<dbReference type="KEGG" id="gak:X907_2076"/>
<dbReference type="NCBIfam" id="TIGR02215">
    <property type="entry name" value="phage_chp_gp8"/>
    <property type="match status" value="1"/>
</dbReference>
<dbReference type="Gene3D" id="1.10.3230.30">
    <property type="entry name" value="Phage gp6-like head-tail connector protein"/>
    <property type="match status" value="1"/>
</dbReference>
<name>A0A3T0EB96_9PROT</name>
<proteinExistence type="predicted"/>
<accession>A0A3T0EB96</accession>
<dbReference type="InterPro" id="IPR011738">
    <property type="entry name" value="Phage_CHP"/>
</dbReference>
<dbReference type="Proteomes" id="UP000286954">
    <property type="component" value="Chromosome"/>
</dbReference>
<organism evidence="1 2">
    <name type="scientific">Glycocaulis alkaliphilus</name>
    <dbReference type="NCBI Taxonomy" id="1434191"/>
    <lineage>
        <taxon>Bacteria</taxon>
        <taxon>Pseudomonadati</taxon>
        <taxon>Pseudomonadota</taxon>
        <taxon>Alphaproteobacteria</taxon>
        <taxon>Maricaulales</taxon>
        <taxon>Maricaulaceae</taxon>
        <taxon>Glycocaulis</taxon>
    </lineage>
</organism>